<keyword evidence="2" id="KW-1185">Reference proteome</keyword>
<proteinExistence type="predicted"/>
<name>A0ACB8RB86_9AGAM</name>
<evidence type="ECO:0000313" key="1">
    <source>
        <dbReference type="EMBL" id="KAI0040911.1"/>
    </source>
</evidence>
<dbReference type="EMBL" id="MU276159">
    <property type="protein sequence ID" value="KAI0040911.1"/>
    <property type="molecule type" value="Genomic_DNA"/>
</dbReference>
<accession>A0ACB8RB86</accession>
<evidence type="ECO:0000313" key="2">
    <source>
        <dbReference type="Proteomes" id="UP000814033"/>
    </source>
</evidence>
<organism evidence="1 2">
    <name type="scientific">Auriscalpium vulgare</name>
    <dbReference type="NCBI Taxonomy" id="40419"/>
    <lineage>
        <taxon>Eukaryota</taxon>
        <taxon>Fungi</taxon>
        <taxon>Dikarya</taxon>
        <taxon>Basidiomycota</taxon>
        <taxon>Agaricomycotina</taxon>
        <taxon>Agaricomycetes</taxon>
        <taxon>Russulales</taxon>
        <taxon>Auriscalpiaceae</taxon>
        <taxon>Auriscalpium</taxon>
    </lineage>
</organism>
<reference evidence="1" key="2">
    <citation type="journal article" date="2022" name="New Phytol.">
        <title>Evolutionary transition to the ectomycorrhizal habit in the genomes of a hyperdiverse lineage of mushroom-forming fungi.</title>
        <authorList>
            <person name="Looney B."/>
            <person name="Miyauchi S."/>
            <person name="Morin E."/>
            <person name="Drula E."/>
            <person name="Courty P.E."/>
            <person name="Kohler A."/>
            <person name="Kuo A."/>
            <person name="LaButti K."/>
            <person name="Pangilinan J."/>
            <person name="Lipzen A."/>
            <person name="Riley R."/>
            <person name="Andreopoulos W."/>
            <person name="He G."/>
            <person name="Johnson J."/>
            <person name="Nolan M."/>
            <person name="Tritt A."/>
            <person name="Barry K.W."/>
            <person name="Grigoriev I.V."/>
            <person name="Nagy L.G."/>
            <person name="Hibbett D."/>
            <person name="Henrissat B."/>
            <person name="Matheny P.B."/>
            <person name="Labbe J."/>
            <person name="Martin F.M."/>
        </authorList>
    </citation>
    <scope>NUCLEOTIDE SEQUENCE</scope>
    <source>
        <strain evidence="1">FP105234-sp</strain>
    </source>
</reference>
<sequence length="320" mass="34513">MSTPPSLESDCGLSDTSSVLPETLAEILEETRAEKDTEKGMLASDGGKQGTQDKDTAQSDIDYSIFVLSAVSDLGNNRKRAGAPSAFMRRLSSLSFEDFKAEVFSSLSAAVPRAVSGLSADNCKLAFSVTRITSGTLPLQSADDYKLLLEFAMRPGRKSLTAMLAVESSQPLASHTAEDMGRKKHSDAISASLSDSDEETRPKKKKRKQTATASDSETEMEKENKKAKAKAKGKGKKKGTKIPEATDINPADVPMNDNIKLLTNTWKCNKQGCPSAGSCFVTADGDHLSLSNQHKRIWAAAMLKGEEWATVKKPPLHELL</sequence>
<protein>
    <submittedName>
        <fullName evidence="1">Uncharacterized protein</fullName>
    </submittedName>
</protein>
<gene>
    <name evidence="1" type="ORF">FA95DRAFT_1646253</name>
</gene>
<comment type="caution">
    <text evidence="1">The sequence shown here is derived from an EMBL/GenBank/DDBJ whole genome shotgun (WGS) entry which is preliminary data.</text>
</comment>
<dbReference type="Proteomes" id="UP000814033">
    <property type="component" value="Unassembled WGS sequence"/>
</dbReference>
<reference evidence="1" key="1">
    <citation type="submission" date="2021-02" db="EMBL/GenBank/DDBJ databases">
        <authorList>
            <consortium name="DOE Joint Genome Institute"/>
            <person name="Ahrendt S."/>
            <person name="Looney B.P."/>
            <person name="Miyauchi S."/>
            <person name="Morin E."/>
            <person name="Drula E."/>
            <person name="Courty P.E."/>
            <person name="Chicoki N."/>
            <person name="Fauchery L."/>
            <person name="Kohler A."/>
            <person name="Kuo A."/>
            <person name="Labutti K."/>
            <person name="Pangilinan J."/>
            <person name="Lipzen A."/>
            <person name="Riley R."/>
            <person name="Andreopoulos W."/>
            <person name="He G."/>
            <person name="Johnson J."/>
            <person name="Barry K.W."/>
            <person name="Grigoriev I.V."/>
            <person name="Nagy L."/>
            <person name="Hibbett D."/>
            <person name="Henrissat B."/>
            <person name="Matheny P.B."/>
            <person name="Labbe J."/>
            <person name="Martin F."/>
        </authorList>
    </citation>
    <scope>NUCLEOTIDE SEQUENCE</scope>
    <source>
        <strain evidence="1">FP105234-sp</strain>
    </source>
</reference>